<organism evidence="2 4">
    <name type="scientific">Serratia fonticola</name>
    <dbReference type="NCBI Taxonomy" id="47917"/>
    <lineage>
        <taxon>Bacteria</taxon>
        <taxon>Pseudomonadati</taxon>
        <taxon>Pseudomonadota</taxon>
        <taxon>Gammaproteobacteria</taxon>
        <taxon>Enterobacterales</taxon>
        <taxon>Yersiniaceae</taxon>
        <taxon>Serratia</taxon>
    </lineage>
</organism>
<evidence type="ECO:0000313" key="2">
    <source>
        <dbReference type="EMBL" id="VEI73670.1"/>
    </source>
</evidence>
<protein>
    <submittedName>
        <fullName evidence="1">Hcp family type VI secretion system effector</fullName>
    </submittedName>
    <submittedName>
        <fullName evidence="2">Secreted protein hcp</fullName>
    </submittedName>
</protein>
<reference evidence="2 4" key="1">
    <citation type="submission" date="2018-12" db="EMBL/GenBank/DDBJ databases">
        <authorList>
            <consortium name="Pathogen Informatics"/>
        </authorList>
    </citation>
    <scope>NUCLEOTIDE SEQUENCE [LARGE SCALE GENOMIC DNA]</scope>
    <source>
        <strain evidence="2 4">NCTC13193</strain>
    </source>
</reference>
<dbReference type="InterPro" id="IPR052947">
    <property type="entry name" value="T6SS_Hcp1_domain"/>
</dbReference>
<dbReference type="KEGG" id="sfw:WN53_00155"/>
<name>A0A0F7H5Y7_SERFO</name>
<sequence length="159" mass="17979">MANIIYGTIQGDKQGLISAGCSTPDSIGNKYQKGHEDQIFILELLNLMTRESNVQLHPLQIRKPIDKATPLLALAMNQNERLTCEFVFYRMNASGGLEIFFKIKLTGATLTEIRMFSPNSLTHNEVQSDESISIKYESITWEHVMAGTSAYSIWDDRVY</sequence>
<evidence type="ECO:0000313" key="1">
    <source>
        <dbReference type="EMBL" id="QKJ58224.1"/>
    </source>
</evidence>
<evidence type="ECO:0000313" key="3">
    <source>
        <dbReference type="EMBL" id="WMT13494.1"/>
    </source>
</evidence>
<evidence type="ECO:0000313" key="5">
    <source>
        <dbReference type="Proteomes" id="UP000503464"/>
    </source>
</evidence>
<reference evidence="5" key="2">
    <citation type="submission" date="2020-03" db="EMBL/GenBank/DDBJ databases">
        <title>Genome sequences of seven Enterobacteriaceae strains isolated from Canadian wastewater treatment facilities.</title>
        <authorList>
            <person name="Huang H."/>
            <person name="Chmara J.T."/>
            <person name="Duceppe M.-O."/>
        </authorList>
    </citation>
    <scope>NUCLEOTIDE SEQUENCE [LARGE SCALE GENOMIC DNA]</scope>
    <source>
        <strain evidence="5">Biosolid 3</strain>
    </source>
</reference>
<dbReference type="EMBL" id="CP054160">
    <property type="protein sequence ID" value="QKJ58224.1"/>
    <property type="molecule type" value="Genomic_DNA"/>
</dbReference>
<dbReference type="STRING" id="47917.AV650_25775"/>
<dbReference type="NCBIfam" id="TIGR03344">
    <property type="entry name" value="VI_effect_Hcp1"/>
    <property type="match status" value="1"/>
</dbReference>
<dbReference type="AlphaFoldDB" id="A0A0F7H5Y7"/>
<dbReference type="Proteomes" id="UP001235341">
    <property type="component" value="Chromosome"/>
</dbReference>
<dbReference type="EMBL" id="CP133586">
    <property type="protein sequence ID" value="WMT13494.1"/>
    <property type="molecule type" value="Genomic_DNA"/>
</dbReference>
<gene>
    <name evidence="2" type="primary">hcpA_5</name>
    <name evidence="1" type="ORF">G9399_07275</name>
    <name evidence="2" type="ORF">NCTC13193_04281</name>
    <name evidence="3" type="ORF">RFB13_20055</name>
</gene>
<reference evidence="1" key="3">
    <citation type="submission" date="2022-06" db="EMBL/GenBank/DDBJ databases">
        <title>Genome sequences of seven Enterobacteriaceae strains isolated from Canadian wastewater treatment facilities.</title>
        <authorList>
            <person name="Huang H."/>
            <person name="Chmara J.T."/>
            <person name="Duceppe M.-O."/>
        </authorList>
    </citation>
    <scope>NUCLEOTIDE SEQUENCE</scope>
    <source>
        <strain evidence="1">HH13</strain>
    </source>
</reference>
<dbReference type="Pfam" id="PF05638">
    <property type="entry name" value="T6SS_HCP"/>
    <property type="match status" value="1"/>
</dbReference>
<keyword evidence="6" id="KW-1185">Reference proteome</keyword>
<proteinExistence type="predicted"/>
<dbReference type="InterPro" id="IPR008514">
    <property type="entry name" value="T6SS_Hcp"/>
</dbReference>
<accession>A0A0F7H5Y7</accession>
<dbReference type="PANTHER" id="PTHR34319">
    <property type="entry name" value="MAJOR EXPORTED PROTEIN"/>
    <property type="match status" value="1"/>
</dbReference>
<evidence type="ECO:0000313" key="6">
    <source>
        <dbReference type="Proteomes" id="UP001235341"/>
    </source>
</evidence>
<dbReference type="Proteomes" id="UP000503464">
    <property type="component" value="Chromosome"/>
</dbReference>
<dbReference type="InterPro" id="IPR036624">
    <property type="entry name" value="Hcp1-lik_sf"/>
</dbReference>
<dbReference type="GeneID" id="30318561"/>
<reference evidence="3 6" key="4">
    <citation type="submission" date="2023-08" db="EMBL/GenBank/DDBJ databases">
        <title>Complete Genome and Methylome dissection of Serratia fonticola NEB369.</title>
        <authorList>
            <person name="Fomenkov A."/>
            <person name="Roberts R.D."/>
        </authorList>
    </citation>
    <scope>NUCLEOTIDE SEQUENCE [LARGE SCALE GENOMIC DNA]</scope>
    <source>
        <strain evidence="3 6">NEB369</strain>
    </source>
</reference>
<evidence type="ECO:0000313" key="4">
    <source>
        <dbReference type="Proteomes" id="UP000270487"/>
    </source>
</evidence>
<dbReference type="RefSeq" id="WP_024484521.1">
    <property type="nucleotide sequence ID" value="NZ_CAMISF010000002.1"/>
</dbReference>
<dbReference type="Gene3D" id="2.30.110.20">
    <property type="entry name" value="Hcp1-like"/>
    <property type="match status" value="1"/>
</dbReference>
<dbReference type="SUPFAM" id="SSF141452">
    <property type="entry name" value="Hcp1-like"/>
    <property type="match status" value="1"/>
</dbReference>
<dbReference type="EMBL" id="LR134492">
    <property type="protein sequence ID" value="VEI73670.1"/>
    <property type="molecule type" value="Genomic_DNA"/>
</dbReference>
<dbReference type="Proteomes" id="UP000270487">
    <property type="component" value="Chromosome"/>
</dbReference>
<dbReference type="PANTHER" id="PTHR34319:SF7">
    <property type="entry name" value="HNH ENDONUCLEASE DOMAIN-CONTAINING PROTEIN"/>
    <property type="match status" value="1"/>
</dbReference>